<keyword evidence="3 10" id="KW-0813">Transport</keyword>
<dbReference type="PROSITE" id="PS00875">
    <property type="entry name" value="T2SP_D"/>
    <property type="match status" value="1"/>
</dbReference>
<evidence type="ECO:0000256" key="1">
    <source>
        <dbReference type="ARBA" id="ARBA00004442"/>
    </source>
</evidence>
<comment type="subcellular location">
    <subcellularLocation>
        <location evidence="1 10">Cell outer membrane</location>
    </subcellularLocation>
</comment>
<keyword evidence="9" id="KW-0998">Cell outer membrane</keyword>
<evidence type="ECO:0000256" key="2">
    <source>
        <dbReference type="ARBA" id="ARBA00006980"/>
    </source>
</evidence>
<dbReference type="InterPro" id="IPR004846">
    <property type="entry name" value="T2SS/T3SS_dom"/>
</dbReference>
<evidence type="ECO:0000256" key="9">
    <source>
        <dbReference type="ARBA" id="ARBA00023237"/>
    </source>
</evidence>
<evidence type="ECO:0000256" key="3">
    <source>
        <dbReference type="ARBA" id="ARBA00022448"/>
    </source>
</evidence>
<dbReference type="PANTHER" id="PTHR30332:SF24">
    <property type="entry name" value="SECRETIN GSPD-RELATED"/>
    <property type="match status" value="1"/>
</dbReference>
<dbReference type="Pfam" id="PF21305">
    <property type="entry name" value="type_II_gspD_N0"/>
    <property type="match status" value="1"/>
</dbReference>
<keyword evidence="6 12" id="KW-0732">Signal</keyword>
<feature type="domain" description="NolW-like" evidence="14">
    <location>
        <begin position="196"/>
        <end position="264"/>
    </location>
</feature>
<comment type="caution">
    <text evidence="16">The sequence shown here is derived from an EMBL/GenBank/DDBJ whole genome shotgun (WGS) entry which is preliminary data.</text>
</comment>
<dbReference type="InterPro" id="IPR005644">
    <property type="entry name" value="NolW-like"/>
</dbReference>
<feature type="domain" description="NolW-like" evidence="14">
    <location>
        <begin position="132"/>
        <end position="190"/>
    </location>
</feature>
<sequence length="684" mass="73660">MKAKFVKSVLFLAVLSMTGTLIAAEPKPVVPEQTWTVSFKDVDIVEVVKFVQEVTGKPIIVDPKVRGPIRVMASKPMNKKELYDLFLAALDVHGFTAFESDGVVRVVVNREARNLPIPNEQAVTSRNDGYITQIIQLNNISAAKVLAAIRPLVPQYAHLTAYEPSNALIISDTRANIARINDLILQMDKAAVLATDVMQLRYAQAAEVVAMITQLEKPDPNRGVTTSPPIVVADKRINAVVISGDEMSRQRIKGLVESLDRPQTRNSNVRVFYLKYAKAADVAKVLTGMSQGQGGAAKPGESGNSQTNVQADEATNSLLVTADSDNMQSLVSVIEQLDIRRAQVLVEAIIVEIQNNANKDMGIQWMYADTKKGFGTSNDGSATLAGLGEGALNIRSSDPKVYDTGVAQLAKGLSTVNGQAFGTAFLGERTTFIGLLKLLQEDSGTNILSTPNLLTTDNTKAKISVGQKVPFKQGSYTQTGTGTGTGSIGSPYTTFQREDVGITLEVTPHINEGNSVVLDIDQEVSSISNISSADGIITNQRKIKTQILTADGQTVVLGGLIKDDIQTGATRVPLLGSIPVMGHLFRTQTSKKVKTNLLVFIRATVLRDDEMLVGATAEKYSAIRDVQLQNRRSQKELVDSKSIPVLPDLHDKPLPPPEPKAKVTEPATPIEATPAPVQAPVKSE</sequence>
<evidence type="ECO:0000256" key="7">
    <source>
        <dbReference type="ARBA" id="ARBA00022927"/>
    </source>
</evidence>
<evidence type="ECO:0000256" key="12">
    <source>
        <dbReference type="SAM" id="SignalP"/>
    </source>
</evidence>
<dbReference type="Pfam" id="PF00263">
    <property type="entry name" value="Secretin"/>
    <property type="match status" value="1"/>
</dbReference>
<evidence type="ECO:0000256" key="5">
    <source>
        <dbReference type="ARBA" id="ARBA00022692"/>
    </source>
</evidence>
<dbReference type="EMBL" id="BMYZ01000004">
    <property type="protein sequence ID" value="GGY86811.1"/>
    <property type="molecule type" value="Genomic_DNA"/>
</dbReference>
<dbReference type="Pfam" id="PF03958">
    <property type="entry name" value="Secretin_N"/>
    <property type="match status" value="3"/>
</dbReference>
<gene>
    <name evidence="16" type="primary">xcpQ</name>
    <name evidence="16" type="ORF">GCM10011613_35000</name>
</gene>
<evidence type="ECO:0000256" key="8">
    <source>
        <dbReference type="ARBA" id="ARBA00023136"/>
    </source>
</evidence>
<evidence type="ECO:0000256" key="10">
    <source>
        <dbReference type="RuleBase" id="RU004004"/>
    </source>
</evidence>
<evidence type="ECO:0000259" key="15">
    <source>
        <dbReference type="Pfam" id="PF21305"/>
    </source>
</evidence>
<name>A0ABQ3BD24_9GAMM</name>
<feature type="compositionally biased region" description="Low complexity" evidence="11">
    <location>
        <begin position="664"/>
        <end position="676"/>
    </location>
</feature>
<evidence type="ECO:0000259" key="14">
    <source>
        <dbReference type="Pfam" id="PF03958"/>
    </source>
</evidence>
<feature type="domain" description="NolW-like" evidence="14">
    <location>
        <begin position="269"/>
        <end position="343"/>
    </location>
</feature>
<evidence type="ECO:0000259" key="13">
    <source>
        <dbReference type="Pfam" id="PF00263"/>
    </source>
</evidence>
<dbReference type="InterPro" id="IPR050810">
    <property type="entry name" value="Bact_Secretion_Sys_Channel"/>
</dbReference>
<evidence type="ECO:0000256" key="6">
    <source>
        <dbReference type="ARBA" id="ARBA00022729"/>
    </source>
</evidence>
<dbReference type="Proteomes" id="UP000619761">
    <property type="component" value="Unassembled WGS sequence"/>
</dbReference>
<dbReference type="InterPro" id="IPR013356">
    <property type="entry name" value="T2SS_GspD"/>
</dbReference>
<accession>A0ABQ3BD24</accession>
<dbReference type="PANTHER" id="PTHR30332">
    <property type="entry name" value="PROBABLE GENERAL SECRETION PATHWAY PROTEIN D"/>
    <property type="match status" value="1"/>
</dbReference>
<dbReference type="InterPro" id="IPR001775">
    <property type="entry name" value="GspD/PilQ"/>
</dbReference>
<dbReference type="InterPro" id="IPR004845">
    <property type="entry name" value="T2SS_GspD_CS"/>
</dbReference>
<feature type="region of interest" description="Disordered" evidence="11">
    <location>
        <begin position="637"/>
        <end position="684"/>
    </location>
</feature>
<feature type="chain" id="PRO_5046849629" evidence="12">
    <location>
        <begin position="24"/>
        <end position="684"/>
    </location>
</feature>
<feature type="domain" description="GspD-like N0" evidence="15">
    <location>
        <begin position="38"/>
        <end position="106"/>
    </location>
</feature>
<reference evidence="17" key="1">
    <citation type="journal article" date="2019" name="Int. J. Syst. Evol. Microbiol.">
        <title>The Global Catalogue of Microorganisms (GCM) 10K type strain sequencing project: providing services to taxonomists for standard genome sequencing and annotation.</title>
        <authorList>
            <consortium name="The Broad Institute Genomics Platform"/>
            <consortium name="The Broad Institute Genome Sequencing Center for Infectious Disease"/>
            <person name="Wu L."/>
            <person name="Ma J."/>
        </authorList>
    </citation>
    <scope>NUCLEOTIDE SEQUENCE [LARGE SCALE GENOMIC DNA]</scope>
    <source>
        <strain evidence="17">KCTC 32239</strain>
    </source>
</reference>
<keyword evidence="5" id="KW-0812">Transmembrane</keyword>
<evidence type="ECO:0000313" key="16">
    <source>
        <dbReference type="EMBL" id="GGY86811.1"/>
    </source>
</evidence>
<feature type="compositionally biased region" description="Basic and acidic residues" evidence="11">
    <location>
        <begin position="648"/>
        <end position="663"/>
    </location>
</feature>
<organism evidence="16 17">
    <name type="scientific">Cellvibrio zantedeschiae</name>
    <dbReference type="NCBI Taxonomy" id="1237077"/>
    <lineage>
        <taxon>Bacteria</taxon>
        <taxon>Pseudomonadati</taxon>
        <taxon>Pseudomonadota</taxon>
        <taxon>Gammaproteobacteria</taxon>
        <taxon>Cellvibrionales</taxon>
        <taxon>Cellvibrionaceae</taxon>
        <taxon>Cellvibrio</taxon>
    </lineage>
</organism>
<keyword evidence="4" id="KW-1134">Transmembrane beta strand</keyword>
<evidence type="ECO:0000256" key="11">
    <source>
        <dbReference type="SAM" id="MobiDB-lite"/>
    </source>
</evidence>
<protein>
    <submittedName>
        <fullName evidence="16">Type II secretion system protein D</fullName>
    </submittedName>
</protein>
<comment type="similarity">
    <text evidence="2">Belongs to the bacterial secretin family. GSP D subfamily.</text>
</comment>
<dbReference type="InterPro" id="IPR049371">
    <property type="entry name" value="GspD-like_N0"/>
</dbReference>
<keyword evidence="7" id="KW-0653">Protein transport</keyword>
<evidence type="ECO:0000313" key="17">
    <source>
        <dbReference type="Proteomes" id="UP000619761"/>
    </source>
</evidence>
<dbReference type="NCBIfam" id="TIGR02517">
    <property type="entry name" value="type_II_gspD"/>
    <property type="match status" value="1"/>
</dbReference>
<feature type="signal peptide" evidence="12">
    <location>
        <begin position="1"/>
        <end position="23"/>
    </location>
</feature>
<proteinExistence type="inferred from homology"/>
<dbReference type="Gene3D" id="3.30.1370.120">
    <property type="match status" value="3"/>
</dbReference>
<dbReference type="PRINTS" id="PR00811">
    <property type="entry name" value="BCTERIALGSPD"/>
</dbReference>
<dbReference type="RefSeq" id="WP_229838086.1">
    <property type="nucleotide sequence ID" value="NZ_BMYZ01000004.1"/>
</dbReference>
<keyword evidence="17" id="KW-1185">Reference proteome</keyword>
<evidence type="ECO:0000256" key="4">
    <source>
        <dbReference type="ARBA" id="ARBA00022452"/>
    </source>
</evidence>
<feature type="domain" description="Type II/III secretion system secretin-like" evidence="13">
    <location>
        <begin position="439"/>
        <end position="607"/>
    </location>
</feature>
<dbReference type="InterPro" id="IPR038591">
    <property type="entry name" value="NolW-like_sf"/>
</dbReference>
<keyword evidence="8" id="KW-0472">Membrane</keyword>